<name>I7MME3_TETTS</name>
<reference evidence="5" key="1">
    <citation type="journal article" date="2006" name="PLoS Biol.">
        <title>Macronuclear genome sequence of the ciliate Tetrahymena thermophila, a model eukaryote.</title>
        <authorList>
            <person name="Eisen J.A."/>
            <person name="Coyne R.S."/>
            <person name="Wu M."/>
            <person name="Wu D."/>
            <person name="Thiagarajan M."/>
            <person name="Wortman J.R."/>
            <person name="Badger J.H."/>
            <person name="Ren Q."/>
            <person name="Amedeo P."/>
            <person name="Jones K.M."/>
            <person name="Tallon L.J."/>
            <person name="Delcher A.L."/>
            <person name="Salzberg S.L."/>
            <person name="Silva J.C."/>
            <person name="Haas B.J."/>
            <person name="Majoros W.H."/>
            <person name="Farzad M."/>
            <person name="Carlton J.M."/>
            <person name="Smith R.K. Jr."/>
            <person name="Garg J."/>
            <person name="Pearlman R.E."/>
            <person name="Karrer K.M."/>
            <person name="Sun L."/>
            <person name="Manning G."/>
            <person name="Elde N.C."/>
            <person name="Turkewitz A.P."/>
            <person name="Asai D.J."/>
            <person name="Wilkes D.E."/>
            <person name="Wang Y."/>
            <person name="Cai H."/>
            <person name="Collins K."/>
            <person name="Stewart B.A."/>
            <person name="Lee S.R."/>
            <person name="Wilamowska K."/>
            <person name="Weinberg Z."/>
            <person name="Ruzzo W.L."/>
            <person name="Wloga D."/>
            <person name="Gaertig J."/>
            <person name="Frankel J."/>
            <person name="Tsao C.-C."/>
            <person name="Gorovsky M.A."/>
            <person name="Keeling P.J."/>
            <person name="Waller R.F."/>
            <person name="Patron N.J."/>
            <person name="Cherry J.M."/>
            <person name="Stover N.A."/>
            <person name="Krieger C.J."/>
            <person name="del Toro C."/>
            <person name="Ryder H.F."/>
            <person name="Williamson S.C."/>
            <person name="Barbeau R.A."/>
            <person name="Hamilton E.P."/>
            <person name="Orias E."/>
        </authorList>
    </citation>
    <scope>NUCLEOTIDE SEQUENCE [LARGE SCALE GENOMIC DNA]</scope>
    <source>
        <strain evidence="5">SB210</strain>
    </source>
</reference>
<evidence type="ECO:0000256" key="3">
    <source>
        <dbReference type="SAM" id="SignalP"/>
    </source>
</evidence>
<dbReference type="Proteomes" id="UP000009168">
    <property type="component" value="Unassembled WGS sequence"/>
</dbReference>
<evidence type="ECO:0000313" key="5">
    <source>
        <dbReference type="Proteomes" id="UP000009168"/>
    </source>
</evidence>
<proteinExistence type="predicted"/>
<gene>
    <name evidence="4" type="ORF">TTHERM_00242080</name>
</gene>
<sequence length="149" mass="17472">MKKQFILLLVFILIAACNSAHVKNKKKVSDNLLNEQNKKSSSKQVQETNEINKEDENKFKHFSDYVKQSNKAQKDFIIQFMEINDLEQYQARFLIMSLLAVFTVALCCFGVKYILNFSKTCKTALSEIKWIKEVEAQQEQQQQNVFTEY</sequence>
<feature type="region of interest" description="Disordered" evidence="1">
    <location>
        <begin position="36"/>
        <end position="55"/>
    </location>
</feature>
<accession>I7MME3</accession>
<dbReference type="KEGG" id="tet:TTHERM_00242080"/>
<dbReference type="InParanoid" id="I7MME3"/>
<keyword evidence="5" id="KW-1185">Reference proteome</keyword>
<dbReference type="AlphaFoldDB" id="I7MME3"/>
<keyword evidence="4" id="KW-0418">Kinase</keyword>
<evidence type="ECO:0000256" key="2">
    <source>
        <dbReference type="SAM" id="Phobius"/>
    </source>
</evidence>
<keyword evidence="3" id="KW-0732">Signal</keyword>
<feature type="signal peptide" evidence="3">
    <location>
        <begin position="1"/>
        <end position="19"/>
    </location>
</feature>
<dbReference type="GeneID" id="7825336"/>
<dbReference type="RefSeq" id="XP_001024932.2">
    <property type="nucleotide sequence ID" value="XM_001024932.3"/>
</dbReference>
<feature type="chain" id="PRO_5003712477" evidence="3">
    <location>
        <begin position="20"/>
        <end position="149"/>
    </location>
</feature>
<dbReference type="GO" id="GO:0016301">
    <property type="term" value="F:kinase activity"/>
    <property type="evidence" value="ECO:0007669"/>
    <property type="project" value="UniProtKB-KW"/>
</dbReference>
<organism evidence="4 5">
    <name type="scientific">Tetrahymena thermophila (strain SB210)</name>
    <dbReference type="NCBI Taxonomy" id="312017"/>
    <lineage>
        <taxon>Eukaryota</taxon>
        <taxon>Sar</taxon>
        <taxon>Alveolata</taxon>
        <taxon>Ciliophora</taxon>
        <taxon>Intramacronucleata</taxon>
        <taxon>Oligohymenophorea</taxon>
        <taxon>Hymenostomatida</taxon>
        <taxon>Tetrahymenina</taxon>
        <taxon>Tetrahymenidae</taxon>
        <taxon>Tetrahymena</taxon>
    </lineage>
</organism>
<keyword evidence="2" id="KW-1133">Transmembrane helix</keyword>
<keyword evidence="2" id="KW-0812">Transmembrane</keyword>
<dbReference type="EMBL" id="GG662443">
    <property type="protein sequence ID" value="EAS04687.2"/>
    <property type="molecule type" value="Genomic_DNA"/>
</dbReference>
<keyword evidence="4" id="KW-0808">Transferase</keyword>
<dbReference type="HOGENOM" id="CLU_1753367_0_0_1"/>
<feature type="transmembrane region" description="Helical" evidence="2">
    <location>
        <begin position="93"/>
        <end position="115"/>
    </location>
</feature>
<dbReference type="PROSITE" id="PS51257">
    <property type="entry name" value="PROKAR_LIPOPROTEIN"/>
    <property type="match status" value="1"/>
</dbReference>
<evidence type="ECO:0000256" key="1">
    <source>
        <dbReference type="SAM" id="MobiDB-lite"/>
    </source>
</evidence>
<protein>
    <submittedName>
        <fullName evidence="4">Kinase domain protein</fullName>
    </submittedName>
</protein>
<keyword evidence="2" id="KW-0472">Membrane</keyword>
<evidence type="ECO:0000313" key="4">
    <source>
        <dbReference type="EMBL" id="EAS04687.2"/>
    </source>
</evidence>